<dbReference type="AlphaFoldDB" id="A0A498JHK9"/>
<name>A0A498JHK9_MALDO</name>
<reference evidence="6 7" key="1">
    <citation type="submission" date="2018-10" db="EMBL/GenBank/DDBJ databases">
        <title>A high-quality apple genome assembly.</title>
        <authorList>
            <person name="Hu J."/>
        </authorList>
    </citation>
    <scope>NUCLEOTIDE SEQUENCE [LARGE SCALE GENOMIC DNA]</scope>
    <source>
        <strain evidence="7">cv. HFTH1</strain>
        <tissue evidence="6">Young leaf</tissue>
    </source>
</reference>
<evidence type="ECO:0000256" key="2">
    <source>
        <dbReference type="ARBA" id="ARBA00008332"/>
    </source>
</evidence>
<keyword evidence="3" id="KW-0963">Cytoplasm</keyword>
<evidence type="ECO:0000256" key="3">
    <source>
        <dbReference type="ARBA" id="ARBA00022490"/>
    </source>
</evidence>
<feature type="compositionally biased region" description="Basic and acidic residues" evidence="5">
    <location>
        <begin position="84"/>
        <end position="103"/>
    </location>
</feature>
<dbReference type="Pfam" id="PF10248">
    <property type="entry name" value="Mlf1IP"/>
    <property type="match status" value="1"/>
</dbReference>
<comment type="subcellular location">
    <subcellularLocation>
        <location evidence="1">Cytoplasm</location>
    </subcellularLocation>
</comment>
<evidence type="ECO:0000256" key="5">
    <source>
        <dbReference type="SAM" id="MobiDB-lite"/>
    </source>
</evidence>
<feature type="compositionally biased region" description="Basic and acidic residues" evidence="5">
    <location>
        <begin position="1"/>
        <end position="12"/>
    </location>
</feature>
<evidence type="ECO:0000256" key="1">
    <source>
        <dbReference type="ARBA" id="ARBA00004496"/>
    </source>
</evidence>
<organism evidence="6 7">
    <name type="scientific">Malus domestica</name>
    <name type="common">Apple</name>
    <name type="synonym">Pyrus malus</name>
    <dbReference type="NCBI Taxonomy" id="3750"/>
    <lineage>
        <taxon>Eukaryota</taxon>
        <taxon>Viridiplantae</taxon>
        <taxon>Streptophyta</taxon>
        <taxon>Embryophyta</taxon>
        <taxon>Tracheophyta</taxon>
        <taxon>Spermatophyta</taxon>
        <taxon>Magnoliopsida</taxon>
        <taxon>eudicotyledons</taxon>
        <taxon>Gunneridae</taxon>
        <taxon>Pentapetalae</taxon>
        <taxon>rosids</taxon>
        <taxon>fabids</taxon>
        <taxon>Rosales</taxon>
        <taxon>Rosaceae</taxon>
        <taxon>Amygdaloideae</taxon>
        <taxon>Maleae</taxon>
        <taxon>Malus</taxon>
    </lineage>
</organism>
<dbReference type="GO" id="GO:0005737">
    <property type="term" value="C:cytoplasm"/>
    <property type="evidence" value="ECO:0007669"/>
    <property type="project" value="UniProtKB-SubCell"/>
</dbReference>
<feature type="region of interest" description="Disordered" evidence="5">
    <location>
        <begin position="1"/>
        <end position="26"/>
    </location>
</feature>
<feature type="region of interest" description="Disordered" evidence="5">
    <location>
        <begin position="56"/>
        <end position="103"/>
    </location>
</feature>
<accession>A0A498JHK9</accession>
<comment type="similarity">
    <text evidence="2">Belongs to the MLF family.</text>
</comment>
<dbReference type="Proteomes" id="UP000290289">
    <property type="component" value="Chromosome 7"/>
</dbReference>
<comment type="caution">
    <text evidence="6">The sequence shown here is derived from an EMBL/GenBank/DDBJ whole genome shotgun (WGS) entry which is preliminary data.</text>
</comment>
<keyword evidence="7" id="KW-1185">Reference proteome</keyword>
<dbReference type="InterPro" id="IPR019376">
    <property type="entry name" value="Myeloid_leukemia_factor"/>
</dbReference>
<gene>
    <name evidence="6" type="ORF">DVH24_014100</name>
</gene>
<sequence>MQSERDTRDGVSRSHGLFDSFQGFGSRRSMFPSLFGGRDPFGDPFFSRPIGSIFESSMFSPSSVSSDTPGSGRDNKISVSGKEPSIDHPDDVVDERKGKDVTYRNDRNNVEGAQSQGHNFSVQTCRVTCGDVDGAYYTSTRTRRAGGDGVALEETKEADKTTGQATRRVSRGLHDKGHSVTRKLTSDGRVDVLQTLHNLNEDELPGFEVAWNGNVEGHLPSWKHEFDMHGSGSREQMGNAFLAGASSTFRANAKHQRNGIR</sequence>
<evidence type="ECO:0000313" key="7">
    <source>
        <dbReference type="Proteomes" id="UP000290289"/>
    </source>
</evidence>
<protein>
    <submittedName>
        <fullName evidence="6">Uncharacterized protein</fullName>
    </submittedName>
</protein>
<feature type="region of interest" description="Disordered" evidence="5">
    <location>
        <begin position="156"/>
        <end position="176"/>
    </location>
</feature>
<evidence type="ECO:0000313" key="6">
    <source>
        <dbReference type="EMBL" id="RXH93524.1"/>
    </source>
</evidence>
<keyword evidence="4" id="KW-0597">Phosphoprotein</keyword>
<feature type="compositionally biased region" description="Low complexity" evidence="5">
    <location>
        <begin position="56"/>
        <end position="71"/>
    </location>
</feature>
<evidence type="ECO:0000256" key="4">
    <source>
        <dbReference type="ARBA" id="ARBA00022553"/>
    </source>
</evidence>
<proteinExistence type="inferred from homology"/>
<dbReference type="EMBL" id="RDQH01000333">
    <property type="protein sequence ID" value="RXH93524.1"/>
    <property type="molecule type" value="Genomic_DNA"/>
</dbReference>
<dbReference type="PANTHER" id="PTHR13105">
    <property type="entry name" value="MYELOID LEUKEMIA FACTOR"/>
    <property type="match status" value="1"/>
</dbReference>
<dbReference type="Gramene" id="mRNA:MD07G0099900">
    <property type="protein sequence ID" value="mRNA:MD07G0099900"/>
    <property type="gene ID" value="MD07G0099900"/>
</dbReference>